<name>A0A7V3RH83_UNCW3</name>
<dbReference type="Gene3D" id="3.30.460.10">
    <property type="entry name" value="Beta Polymerase, domain 2"/>
    <property type="match status" value="1"/>
</dbReference>
<comment type="cofactor">
    <cofactor evidence="1">
        <name>Mg(2+)</name>
        <dbReference type="ChEBI" id="CHEBI:18420"/>
    </cofactor>
</comment>
<evidence type="ECO:0000256" key="8">
    <source>
        <dbReference type="ARBA" id="ARBA00022741"/>
    </source>
</evidence>
<feature type="domain" description="Poly A polymerase head" evidence="12">
    <location>
        <begin position="34"/>
        <end position="159"/>
    </location>
</feature>
<dbReference type="InterPro" id="IPR002646">
    <property type="entry name" value="PolA_pol_head_dom"/>
</dbReference>
<dbReference type="Gene3D" id="1.10.3090.10">
    <property type="entry name" value="cca-adding enzyme, domain 2"/>
    <property type="match status" value="2"/>
</dbReference>
<evidence type="ECO:0000256" key="9">
    <source>
        <dbReference type="ARBA" id="ARBA00022842"/>
    </source>
</evidence>
<dbReference type="AlphaFoldDB" id="A0A7V3RH83"/>
<dbReference type="SUPFAM" id="SSF81301">
    <property type="entry name" value="Nucleotidyltransferase"/>
    <property type="match status" value="1"/>
</dbReference>
<dbReference type="PANTHER" id="PTHR47788">
    <property type="entry name" value="POLYA POLYMERASE"/>
    <property type="match status" value="1"/>
</dbReference>
<accession>A0A7V3RH83</accession>
<evidence type="ECO:0000313" key="13">
    <source>
        <dbReference type="EMBL" id="HGE78152.1"/>
    </source>
</evidence>
<protein>
    <submittedName>
        <fullName evidence="13">CCA tRNA nucleotidyltransferase</fullName>
    </submittedName>
</protein>
<dbReference type="CDD" id="cd05398">
    <property type="entry name" value="NT_ClassII-CCAase"/>
    <property type="match status" value="1"/>
</dbReference>
<proteinExistence type="inferred from homology"/>
<dbReference type="GO" id="GO:0000049">
    <property type="term" value="F:tRNA binding"/>
    <property type="evidence" value="ECO:0007669"/>
    <property type="project" value="UniProtKB-KW"/>
</dbReference>
<keyword evidence="10 11" id="KW-0694">RNA-binding</keyword>
<dbReference type="InterPro" id="IPR043519">
    <property type="entry name" value="NT_sf"/>
</dbReference>
<keyword evidence="4 11" id="KW-0808">Transferase</keyword>
<comment type="caution">
    <text evidence="13">The sequence shown here is derived from an EMBL/GenBank/DDBJ whole genome shotgun (WGS) entry which is preliminary data.</text>
</comment>
<evidence type="ECO:0000256" key="4">
    <source>
        <dbReference type="ARBA" id="ARBA00022679"/>
    </source>
</evidence>
<dbReference type="GO" id="GO:0046872">
    <property type="term" value="F:metal ion binding"/>
    <property type="evidence" value="ECO:0007669"/>
    <property type="project" value="UniProtKB-KW"/>
</dbReference>
<dbReference type="GO" id="GO:0008033">
    <property type="term" value="P:tRNA processing"/>
    <property type="evidence" value="ECO:0007669"/>
    <property type="project" value="UniProtKB-KW"/>
</dbReference>
<evidence type="ECO:0000256" key="2">
    <source>
        <dbReference type="ARBA" id="ARBA00007265"/>
    </source>
</evidence>
<evidence type="ECO:0000256" key="7">
    <source>
        <dbReference type="ARBA" id="ARBA00022723"/>
    </source>
</evidence>
<evidence type="ECO:0000259" key="12">
    <source>
        <dbReference type="Pfam" id="PF01743"/>
    </source>
</evidence>
<keyword evidence="6" id="KW-0548">Nucleotidyltransferase</keyword>
<evidence type="ECO:0000256" key="3">
    <source>
        <dbReference type="ARBA" id="ARBA00022555"/>
    </source>
</evidence>
<dbReference type="GO" id="GO:0016779">
    <property type="term" value="F:nucleotidyltransferase activity"/>
    <property type="evidence" value="ECO:0007669"/>
    <property type="project" value="UniProtKB-KW"/>
</dbReference>
<evidence type="ECO:0000256" key="11">
    <source>
        <dbReference type="RuleBase" id="RU003953"/>
    </source>
</evidence>
<dbReference type="SUPFAM" id="SSF81891">
    <property type="entry name" value="Poly A polymerase C-terminal region-like"/>
    <property type="match status" value="1"/>
</dbReference>
<keyword evidence="9" id="KW-0460">Magnesium</keyword>
<keyword evidence="8" id="KW-0547">Nucleotide-binding</keyword>
<evidence type="ECO:0000256" key="1">
    <source>
        <dbReference type="ARBA" id="ARBA00001946"/>
    </source>
</evidence>
<evidence type="ECO:0000256" key="5">
    <source>
        <dbReference type="ARBA" id="ARBA00022694"/>
    </source>
</evidence>
<dbReference type="PANTHER" id="PTHR47788:SF1">
    <property type="entry name" value="A-ADDING TRNA NUCLEOTIDYLTRANSFERASE"/>
    <property type="match status" value="1"/>
</dbReference>
<dbReference type="GO" id="GO:0000166">
    <property type="term" value="F:nucleotide binding"/>
    <property type="evidence" value="ECO:0007669"/>
    <property type="project" value="UniProtKB-KW"/>
</dbReference>
<evidence type="ECO:0000256" key="10">
    <source>
        <dbReference type="ARBA" id="ARBA00022884"/>
    </source>
</evidence>
<dbReference type="InterPro" id="IPR052390">
    <property type="entry name" value="tRNA_nt/polyA_polymerase"/>
</dbReference>
<reference evidence="13" key="1">
    <citation type="journal article" date="2020" name="mSystems">
        <title>Genome- and Community-Level Interaction Insights into Carbon Utilization and Element Cycling Functions of Hydrothermarchaeota in Hydrothermal Sediment.</title>
        <authorList>
            <person name="Zhou Z."/>
            <person name="Liu Y."/>
            <person name="Xu W."/>
            <person name="Pan J."/>
            <person name="Luo Z.H."/>
            <person name="Li M."/>
        </authorList>
    </citation>
    <scope>NUCLEOTIDE SEQUENCE [LARGE SCALE GENOMIC DNA]</scope>
    <source>
        <strain evidence="13">SpSt-961</strain>
    </source>
</reference>
<evidence type="ECO:0000256" key="6">
    <source>
        <dbReference type="ARBA" id="ARBA00022695"/>
    </source>
</evidence>
<organism evidence="13">
    <name type="scientific">candidate division WOR-3 bacterium</name>
    <dbReference type="NCBI Taxonomy" id="2052148"/>
    <lineage>
        <taxon>Bacteria</taxon>
        <taxon>Bacteria division WOR-3</taxon>
    </lineage>
</organism>
<keyword evidence="3" id="KW-0820">tRNA-binding</keyword>
<keyword evidence="5" id="KW-0819">tRNA processing</keyword>
<comment type="similarity">
    <text evidence="2 11">Belongs to the tRNA nucleotidyltransferase/poly(A) polymerase family.</text>
</comment>
<gene>
    <name evidence="13" type="ORF">ENX68_04035</name>
</gene>
<sequence>MKNDLERLRYLVKKRKRSVLSKVIDFFLNSQYPAYLVGGVVRDFILNRRTNDIDITVEGNAIKAGYELNRILKGRIEIHKDFNTATITLGDKKIDIAMARKEEYPKPGSLPVVSPSDIYDDLKRRDFTINAIALKLSKTDFVVLDPFKGYNDIKHRIIRILHNKSFVDDPTRIFRALRYKNRLNFALSNDTEELLVDAVSKKMINNVSGQRILNELRLIFSERCYYEIVKDLYIYGIFNFDIERANKLKMISEMRYYYFLSLLDIEYPLSNEERGIVRDFKILNLFIDDLSQVDTNSGLYDILNRFDDRVVKTIPELFPEFKNKVKKYLSLKKIKPFIDGEDLKTLNIKPGSVFKIILKGIYRMQLDGYIKSKKQALEVAKKWVKEY</sequence>
<dbReference type="EMBL" id="DTOZ01000105">
    <property type="protein sequence ID" value="HGE78152.1"/>
    <property type="molecule type" value="Genomic_DNA"/>
</dbReference>
<keyword evidence="7" id="KW-0479">Metal-binding</keyword>
<dbReference type="Pfam" id="PF01743">
    <property type="entry name" value="PolyA_pol"/>
    <property type="match status" value="1"/>
</dbReference>